<dbReference type="Gene3D" id="3.30.565.10">
    <property type="entry name" value="Histidine kinase-like ATPase, C-terminal domain"/>
    <property type="match status" value="1"/>
</dbReference>
<accession>A0A3N2R640</accession>
<dbReference type="Proteomes" id="UP000268016">
    <property type="component" value="Unassembled WGS sequence"/>
</dbReference>
<keyword evidence="5" id="KW-1185">Reference proteome</keyword>
<proteinExistence type="predicted"/>
<dbReference type="SMART" id="SM00065">
    <property type="entry name" value="GAF"/>
    <property type="match status" value="1"/>
</dbReference>
<dbReference type="Pfam" id="PF02518">
    <property type="entry name" value="HATPase_c"/>
    <property type="match status" value="1"/>
</dbReference>
<evidence type="ECO:0000259" key="3">
    <source>
        <dbReference type="PROSITE" id="PS50109"/>
    </source>
</evidence>
<protein>
    <recommendedName>
        <fullName evidence="2">histidine kinase</fullName>
        <ecNumber evidence="2">2.7.13.3</ecNumber>
    </recommendedName>
</protein>
<dbReference type="GO" id="GO:0004673">
    <property type="term" value="F:protein histidine kinase activity"/>
    <property type="evidence" value="ECO:0007669"/>
    <property type="project" value="UniProtKB-EC"/>
</dbReference>
<gene>
    <name evidence="4" type="ORF">EAT49_06225</name>
</gene>
<dbReference type="Pfam" id="PF01590">
    <property type="entry name" value="GAF"/>
    <property type="match status" value="1"/>
</dbReference>
<reference evidence="4 5" key="1">
    <citation type="submission" date="2018-10" db="EMBL/GenBank/DDBJ databases">
        <title>Histidinibacterium lentulum gen. nov., sp. nov., a marine bacterium from the culture broth of Picochlorum sp. 122.</title>
        <authorList>
            <person name="Wang G."/>
        </authorList>
    </citation>
    <scope>NUCLEOTIDE SEQUENCE [LARGE SCALE GENOMIC DNA]</scope>
    <source>
        <strain evidence="4 5">B17</strain>
    </source>
</reference>
<dbReference type="InterPro" id="IPR011495">
    <property type="entry name" value="Sig_transdc_His_kin_sub2_dim/P"/>
</dbReference>
<dbReference type="InterPro" id="IPR003594">
    <property type="entry name" value="HATPase_dom"/>
</dbReference>
<dbReference type="Gene3D" id="3.30.450.40">
    <property type="match status" value="1"/>
</dbReference>
<dbReference type="PROSITE" id="PS50109">
    <property type="entry name" value="HIS_KIN"/>
    <property type="match status" value="1"/>
</dbReference>
<evidence type="ECO:0000313" key="5">
    <source>
        <dbReference type="Proteomes" id="UP000268016"/>
    </source>
</evidence>
<dbReference type="EMBL" id="RDRB01000003">
    <property type="protein sequence ID" value="ROU02894.1"/>
    <property type="molecule type" value="Genomic_DNA"/>
</dbReference>
<dbReference type="InterPro" id="IPR004358">
    <property type="entry name" value="Sig_transdc_His_kin-like_C"/>
</dbReference>
<comment type="caution">
    <text evidence="4">The sequence shown here is derived from an EMBL/GenBank/DDBJ whole genome shotgun (WGS) entry which is preliminary data.</text>
</comment>
<dbReference type="InterPro" id="IPR029016">
    <property type="entry name" value="GAF-like_dom_sf"/>
</dbReference>
<sequence>MNMTSATSEIARQAELRAYGILDTAPETDFDEIAALVAQLLEAPVALVSFVEPDRQWFKAHVGVEERETPIEMSICAQTIRQGDLYEIEDLHTDPRTRGHGLVTARPDLRFYAGAPLVSPSGVAIGSLCVLDTRPRRLTPTQRQTLLVMARQVVRQLDARRAQRLAETQRSEADHRVKNSLQSVASYARLLRLRSRSEETKRALTRVEGRIQTVAALHAELYRSDADDTVDIGRYLLNVGDLLRAGCPPNIRLAVTAETAMVPTAIATGCAGILNEVVANAIKHAFPDGRQGAIQVSGLAVDGSYVLDCGDDGVGIPGDAPAGLGLTIIDTTAQQIGGTVETRATGGGHALRVTVPLSPAIVAVPAV</sequence>
<comment type="catalytic activity">
    <reaction evidence="1">
        <text>ATP + protein L-histidine = ADP + protein N-phospho-L-histidine.</text>
        <dbReference type="EC" id="2.7.13.3"/>
    </reaction>
</comment>
<dbReference type="InterPro" id="IPR036890">
    <property type="entry name" value="HATPase_C_sf"/>
</dbReference>
<dbReference type="PRINTS" id="PR00344">
    <property type="entry name" value="BCTRLSENSOR"/>
</dbReference>
<evidence type="ECO:0000256" key="1">
    <source>
        <dbReference type="ARBA" id="ARBA00000085"/>
    </source>
</evidence>
<dbReference type="OrthoDB" id="9816309at2"/>
<dbReference type="InterPro" id="IPR005467">
    <property type="entry name" value="His_kinase_dom"/>
</dbReference>
<organism evidence="4 5">
    <name type="scientific">Histidinibacterium lentulum</name>
    <dbReference type="NCBI Taxonomy" id="2480588"/>
    <lineage>
        <taxon>Bacteria</taxon>
        <taxon>Pseudomonadati</taxon>
        <taxon>Pseudomonadota</taxon>
        <taxon>Alphaproteobacteria</taxon>
        <taxon>Rhodobacterales</taxon>
        <taxon>Paracoccaceae</taxon>
        <taxon>Histidinibacterium</taxon>
    </lineage>
</organism>
<dbReference type="Pfam" id="PF07568">
    <property type="entry name" value="HisKA_2"/>
    <property type="match status" value="1"/>
</dbReference>
<evidence type="ECO:0000313" key="4">
    <source>
        <dbReference type="EMBL" id="ROU02894.1"/>
    </source>
</evidence>
<dbReference type="EC" id="2.7.13.3" evidence="2"/>
<evidence type="ECO:0000256" key="2">
    <source>
        <dbReference type="ARBA" id="ARBA00012438"/>
    </source>
</evidence>
<name>A0A3N2R640_9RHOB</name>
<feature type="domain" description="Histidine kinase" evidence="3">
    <location>
        <begin position="172"/>
        <end position="359"/>
    </location>
</feature>
<dbReference type="InterPro" id="IPR003018">
    <property type="entry name" value="GAF"/>
</dbReference>
<dbReference type="SUPFAM" id="SSF55781">
    <property type="entry name" value="GAF domain-like"/>
    <property type="match status" value="1"/>
</dbReference>
<dbReference type="PANTHER" id="PTHR43102">
    <property type="entry name" value="SLR1143 PROTEIN"/>
    <property type="match status" value="1"/>
</dbReference>
<dbReference type="AlphaFoldDB" id="A0A3N2R640"/>
<dbReference type="SUPFAM" id="SSF55874">
    <property type="entry name" value="ATPase domain of HSP90 chaperone/DNA topoisomerase II/histidine kinase"/>
    <property type="match status" value="1"/>
</dbReference>
<dbReference type="PANTHER" id="PTHR43102:SF2">
    <property type="entry name" value="GAF DOMAIN-CONTAINING PROTEIN"/>
    <property type="match status" value="1"/>
</dbReference>